<protein>
    <recommendedName>
        <fullName evidence="9">Glucose starvation modulator protein 1</fullName>
    </recommendedName>
</protein>
<evidence type="ECO:0000256" key="6">
    <source>
        <dbReference type="ARBA" id="ARBA00023125"/>
    </source>
</evidence>
<evidence type="ECO:0000256" key="7">
    <source>
        <dbReference type="ARBA" id="ARBA00023163"/>
    </source>
</evidence>
<dbReference type="InterPro" id="IPR001138">
    <property type="entry name" value="Zn2Cys6_DnaBD"/>
</dbReference>
<evidence type="ECO:0000313" key="11">
    <source>
        <dbReference type="EMBL" id="CCH61909.1"/>
    </source>
</evidence>
<dbReference type="GO" id="GO:0005634">
    <property type="term" value="C:nucleus"/>
    <property type="evidence" value="ECO:0007669"/>
    <property type="project" value="UniProtKB-SubCell"/>
</dbReference>
<keyword evidence="8" id="KW-0539">Nucleus</keyword>
<evidence type="ECO:0000256" key="1">
    <source>
        <dbReference type="ARBA" id="ARBA00004123"/>
    </source>
</evidence>
<name>I2H6A7_HENB6</name>
<dbReference type="InterPro" id="IPR036864">
    <property type="entry name" value="Zn2-C6_fun-type_DNA-bd_sf"/>
</dbReference>
<keyword evidence="4" id="KW-0862">Zinc</keyword>
<dbReference type="RefSeq" id="XP_004181428.1">
    <property type="nucleotide sequence ID" value="XM_004181380.1"/>
</dbReference>
<dbReference type="Proteomes" id="UP000002866">
    <property type="component" value="Chromosome 6"/>
</dbReference>
<dbReference type="HOGENOM" id="CLU_360628_0_0_1"/>
<dbReference type="InParanoid" id="I2H6A7"/>
<dbReference type="GO" id="GO:0009267">
    <property type="term" value="P:cellular response to starvation"/>
    <property type="evidence" value="ECO:0007669"/>
    <property type="project" value="TreeGrafter"/>
</dbReference>
<dbReference type="EMBL" id="HE806321">
    <property type="protein sequence ID" value="CCH61909.1"/>
    <property type="molecule type" value="Genomic_DNA"/>
</dbReference>
<dbReference type="PANTHER" id="PTHR47659">
    <property type="entry name" value="ZN(II)2CYS6 TRANSCRIPTION FACTOR (EUROFUNG)-RELATED"/>
    <property type="match status" value="1"/>
</dbReference>
<dbReference type="OrthoDB" id="2538135at2759"/>
<keyword evidence="6" id="KW-0238">DNA-binding</keyword>
<comment type="similarity">
    <text evidence="2">Belongs to the ERT1/acuK family.</text>
</comment>
<evidence type="ECO:0000313" key="12">
    <source>
        <dbReference type="Proteomes" id="UP000002866"/>
    </source>
</evidence>
<dbReference type="Gene3D" id="4.10.240.10">
    <property type="entry name" value="Zn(2)-C6 fungal-type DNA-binding domain"/>
    <property type="match status" value="1"/>
</dbReference>
<feature type="domain" description="Zn(2)-C6 fungal-type" evidence="10">
    <location>
        <begin position="19"/>
        <end position="48"/>
    </location>
</feature>
<dbReference type="GO" id="GO:0008270">
    <property type="term" value="F:zinc ion binding"/>
    <property type="evidence" value="ECO:0007669"/>
    <property type="project" value="InterPro"/>
</dbReference>
<dbReference type="GO" id="GO:0000977">
    <property type="term" value="F:RNA polymerase II transcription regulatory region sequence-specific DNA binding"/>
    <property type="evidence" value="ECO:0007669"/>
    <property type="project" value="TreeGrafter"/>
</dbReference>
<dbReference type="GO" id="GO:0000981">
    <property type="term" value="F:DNA-binding transcription factor activity, RNA polymerase II-specific"/>
    <property type="evidence" value="ECO:0007669"/>
    <property type="project" value="InterPro"/>
</dbReference>
<evidence type="ECO:0000256" key="2">
    <source>
        <dbReference type="ARBA" id="ARBA00010855"/>
    </source>
</evidence>
<evidence type="ECO:0000256" key="4">
    <source>
        <dbReference type="ARBA" id="ARBA00022833"/>
    </source>
</evidence>
<dbReference type="SMART" id="SM00066">
    <property type="entry name" value="GAL4"/>
    <property type="match status" value="1"/>
</dbReference>
<reference evidence="11 12" key="1">
    <citation type="journal article" date="2011" name="Proc. Natl. Acad. Sci. U.S.A.">
        <title>Evolutionary erosion of yeast sex chromosomes by mating-type switching accidents.</title>
        <authorList>
            <person name="Gordon J.L."/>
            <person name="Armisen D."/>
            <person name="Proux-Wera E."/>
            <person name="Oheigeartaigh S.S."/>
            <person name="Byrne K.P."/>
            <person name="Wolfe K.H."/>
        </authorList>
    </citation>
    <scope>NUCLEOTIDE SEQUENCE [LARGE SCALE GENOMIC DNA]</scope>
    <source>
        <strain evidence="12">ATCC 34711 / CBS 6284 / DSM 70876 / NBRC 10599 / NRRL Y-10934 / UCD 77-7</strain>
    </source>
</reference>
<gene>
    <name evidence="11" type="primary">TBLA0F03740</name>
    <name evidence="11" type="ORF">TBLA_0F03740</name>
</gene>
<dbReference type="AlphaFoldDB" id="I2H6A7"/>
<proteinExistence type="inferred from homology"/>
<dbReference type="eggNOG" id="ENOG502R2ZP">
    <property type="taxonomic scope" value="Eukaryota"/>
</dbReference>
<evidence type="ECO:0000256" key="9">
    <source>
        <dbReference type="ARBA" id="ARBA00039294"/>
    </source>
</evidence>
<accession>I2H6A7</accession>
<dbReference type="InterPro" id="IPR056751">
    <property type="entry name" value="PAS_13"/>
</dbReference>
<dbReference type="FunCoup" id="I2H6A7">
    <property type="interactions" value="173"/>
</dbReference>
<dbReference type="CDD" id="cd00067">
    <property type="entry name" value="GAL4"/>
    <property type="match status" value="1"/>
</dbReference>
<dbReference type="Pfam" id="PF24990">
    <property type="entry name" value="PAS_13"/>
    <property type="match status" value="1"/>
</dbReference>
<evidence type="ECO:0000256" key="5">
    <source>
        <dbReference type="ARBA" id="ARBA00023015"/>
    </source>
</evidence>
<evidence type="ECO:0000256" key="3">
    <source>
        <dbReference type="ARBA" id="ARBA00022723"/>
    </source>
</evidence>
<keyword evidence="7" id="KW-0804">Transcription</keyword>
<comment type="subcellular location">
    <subcellularLocation>
        <location evidence="1">Nucleus</location>
    </subcellularLocation>
</comment>
<keyword evidence="5" id="KW-0805">Transcription regulation</keyword>
<dbReference type="SUPFAM" id="SSF57701">
    <property type="entry name" value="Zn2/Cys6 DNA-binding domain"/>
    <property type="match status" value="1"/>
</dbReference>
<dbReference type="GeneID" id="14497018"/>
<evidence type="ECO:0000256" key="8">
    <source>
        <dbReference type="ARBA" id="ARBA00023242"/>
    </source>
</evidence>
<sequence length="776" mass="88820">MTKRLSIEVKKSRQPVPIACEFCHYKHLQCDIARPCRNCVKRNVQQYCKDKEKKIRRSKVACKKSKKERKKKGKGAKSLLHIIDVKQSVSNTFNNDINTKSGGAHQKDAENLKFVLGSSLKSKNPIEYRLNDKININENFPIKTEFISSMDDNIINSESVLSDNQTQKQLDDIHSVQQIGTAMTTIQTTNNIINPIMEQLKGPYEKQFPDDLSETITFTTESEQDSSQPSPLVSSIASEQEPSLTKIMQKSHFPVDETMTKYESQNIPLNLDNIPINLPDLISQNSQPLSFNSVQFDLADETWNEEYKLENMNAALSKHIPKGNPLTNKSEESNSSIDLGFQNVAGYYNPTSLDNRNKFSHTSEYTTPRSKVNEENGMHSSQSIEALNHLFNSMCQADELINSDKSINKQQIGLDIVCNYMTVSSTGWSANKAIPNTYGKGWEMLSENNEEYNNYLNIFSDTHNLFNDNTMSNNEVSTSQQEPYSIGNSYTKITPEISLQQIEKLKSNNKNDKINKILSPFAIRQIIKTPQDLVTHGYLLTAPNYKRAYIKLYQRICQRISDTISNNKTGSLKNNKQKVEKSDIVLEKVICQQLHELLNLLITHYGPIFLQHLACFSPQDRFLQEYMFQSILLDLESCINSYPSPPIIIWRRTGEICYVNEQITDVLREKPEELLTGSRIIFEFFDNKTIVKYFEIFQYYLTYGPLLSEYQKDINSISNEYGFSVSQDGKSVFTNIRLKVGIENYIKAGCCFSIYSDNHNIPLLIMGQFFLIPNTK</sequence>
<organism evidence="11 12">
    <name type="scientific">Henningerozyma blattae (strain ATCC 34711 / CBS 6284 / DSM 70876 / NBRC 10599 / NRRL Y-10934 / UCD 77-7)</name>
    <name type="common">Yeast</name>
    <name type="synonym">Tetrapisispora blattae</name>
    <dbReference type="NCBI Taxonomy" id="1071380"/>
    <lineage>
        <taxon>Eukaryota</taxon>
        <taxon>Fungi</taxon>
        <taxon>Dikarya</taxon>
        <taxon>Ascomycota</taxon>
        <taxon>Saccharomycotina</taxon>
        <taxon>Saccharomycetes</taxon>
        <taxon>Saccharomycetales</taxon>
        <taxon>Saccharomycetaceae</taxon>
        <taxon>Henningerozyma</taxon>
    </lineage>
</organism>
<dbReference type="InterPro" id="IPR050335">
    <property type="entry name" value="ERT1_acuK_gluconeogen_tf"/>
</dbReference>
<dbReference type="PROSITE" id="PS50048">
    <property type="entry name" value="ZN2_CY6_FUNGAL_2"/>
    <property type="match status" value="1"/>
</dbReference>
<dbReference type="OMA" id="HRTADHE"/>
<dbReference type="KEGG" id="tbl:TBLA_0F03740"/>
<dbReference type="PROSITE" id="PS00463">
    <property type="entry name" value="ZN2_CY6_FUNGAL_1"/>
    <property type="match status" value="1"/>
</dbReference>
<dbReference type="PANTHER" id="PTHR47659:SF8">
    <property type="entry name" value="GLUCOSE STARVATION MODULATOR PROTEIN 1"/>
    <property type="match status" value="1"/>
</dbReference>
<evidence type="ECO:0000259" key="10">
    <source>
        <dbReference type="PROSITE" id="PS50048"/>
    </source>
</evidence>
<keyword evidence="12" id="KW-1185">Reference proteome</keyword>
<keyword evidence="3" id="KW-0479">Metal-binding</keyword>